<evidence type="ECO:0000313" key="4">
    <source>
        <dbReference type="Proteomes" id="UP000270924"/>
    </source>
</evidence>
<dbReference type="AlphaFoldDB" id="A0A3P7FSS6"/>
<name>A0A3P7FSS6_WUCBA</name>
<dbReference type="EMBL" id="UYWW01002889">
    <property type="protein sequence ID" value="VDM12265.1"/>
    <property type="molecule type" value="Genomic_DNA"/>
</dbReference>
<proteinExistence type="predicted"/>
<dbReference type="GO" id="GO:0003779">
    <property type="term" value="F:actin binding"/>
    <property type="evidence" value="ECO:0007669"/>
    <property type="project" value="InterPro"/>
</dbReference>
<organism evidence="3 4">
    <name type="scientific">Wuchereria bancrofti</name>
    <dbReference type="NCBI Taxonomy" id="6293"/>
    <lineage>
        <taxon>Eukaryota</taxon>
        <taxon>Metazoa</taxon>
        <taxon>Ecdysozoa</taxon>
        <taxon>Nematoda</taxon>
        <taxon>Chromadorea</taxon>
        <taxon>Rhabditida</taxon>
        <taxon>Spirurina</taxon>
        <taxon>Spiruromorpha</taxon>
        <taxon>Filarioidea</taxon>
        <taxon>Onchocercidae</taxon>
        <taxon>Wuchereria</taxon>
    </lineage>
</organism>
<dbReference type="InParanoid" id="A0A3P7FSS6"/>
<evidence type="ECO:0000313" key="3">
    <source>
        <dbReference type="EMBL" id="VDM12265.1"/>
    </source>
</evidence>
<keyword evidence="4" id="KW-1185">Reference proteome</keyword>
<feature type="compositionally biased region" description="Polar residues" evidence="1">
    <location>
        <begin position="22"/>
        <end position="34"/>
    </location>
</feature>
<feature type="region of interest" description="Disordered" evidence="1">
    <location>
        <begin position="1"/>
        <end position="34"/>
    </location>
</feature>
<dbReference type="OrthoDB" id="5843315at2759"/>
<accession>A0A3P7FSS6</accession>
<evidence type="ECO:0000259" key="2">
    <source>
        <dbReference type="PROSITE" id="PS51082"/>
    </source>
</evidence>
<dbReference type="InterPro" id="IPR003124">
    <property type="entry name" value="WH2_dom"/>
</dbReference>
<dbReference type="PROSITE" id="PS51082">
    <property type="entry name" value="WH2"/>
    <property type="match status" value="1"/>
</dbReference>
<dbReference type="OMA" id="HVIPNDH"/>
<feature type="domain" description="WH2" evidence="2">
    <location>
        <begin position="42"/>
        <end position="59"/>
    </location>
</feature>
<gene>
    <name evidence="3" type="ORF">WBA_LOCUS5651</name>
</gene>
<sequence length="120" mass="13900">MQSQVKRQQHVDELLPPVLQQKDPTNDSLSPSSFARCTDQYQSDKLLAQIRSGVQLRHVIPNDHKQCTKMLYDKACEKVIISEENNINEKEVKLETEKTIDIGNILLNAMHKRRLLMRFG</sequence>
<protein>
    <recommendedName>
        <fullName evidence="2">WH2 domain-containing protein</fullName>
    </recommendedName>
</protein>
<dbReference type="Proteomes" id="UP000270924">
    <property type="component" value="Unassembled WGS sequence"/>
</dbReference>
<reference evidence="3 4" key="1">
    <citation type="submission" date="2018-11" db="EMBL/GenBank/DDBJ databases">
        <authorList>
            <consortium name="Pathogen Informatics"/>
        </authorList>
    </citation>
    <scope>NUCLEOTIDE SEQUENCE [LARGE SCALE GENOMIC DNA]</scope>
</reference>
<evidence type="ECO:0000256" key="1">
    <source>
        <dbReference type="SAM" id="MobiDB-lite"/>
    </source>
</evidence>